<dbReference type="EMBL" id="JBBBDM010000005">
    <property type="protein sequence ID" value="MEI5687801.1"/>
    <property type="molecule type" value="Genomic_DNA"/>
</dbReference>
<dbReference type="Pfam" id="PF12441">
    <property type="entry name" value="CopG_antitoxin"/>
    <property type="match status" value="1"/>
</dbReference>
<name>A0ABU8H4C4_9SPHN</name>
<proteinExistence type="predicted"/>
<sequence>MPKLSSDADAEAFVASADLTEYDLSSLVLTRVPFKAATARIKRFPIRNP</sequence>
<gene>
    <name evidence="1" type="ORF">V8201_11995</name>
</gene>
<dbReference type="InterPro" id="IPR022148">
    <property type="entry name" value="CopG_antitoxin"/>
</dbReference>
<comment type="caution">
    <text evidence="1">The sequence shown here is derived from an EMBL/GenBank/DDBJ whole genome shotgun (WGS) entry which is preliminary data.</text>
</comment>
<reference evidence="1 2" key="1">
    <citation type="journal article" date="2013" name="Int. J. Syst. Evol. Microbiol.">
        <title>Sphingomonas kyungheensis sp. nov., a bacterium with ginsenoside-converting activity isolated from soil of a ginseng field.</title>
        <authorList>
            <person name="Son H.M."/>
            <person name="Yang J.E."/>
            <person name="Park Y."/>
            <person name="Han C.K."/>
            <person name="Kim S.G."/>
            <person name="Kook M."/>
            <person name="Yi T.H."/>
        </authorList>
    </citation>
    <scope>NUCLEOTIDE SEQUENCE [LARGE SCALE GENOMIC DNA]</scope>
    <source>
        <strain evidence="1 2">LMG 26582</strain>
    </source>
</reference>
<dbReference type="RefSeq" id="WP_336545439.1">
    <property type="nucleotide sequence ID" value="NZ_JBBBDM010000005.1"/>
</dbReference>
<evidence type="ECO:0000313" key="1">
    <source>
        <dbReference type="EMBL" id="MEI5687801.1"/>
    </source>
</evidence>
<dbReference type="Proteomes" id="UP001367771">
    <property type="component" value="Unassembled WGS sequence"/>
</dbReference>
<organism evidence="1 2">
    <name type="scientific">Sphingomonas kyungheensis</name>
    <dbReference type="NCBI Taxonomy" id="1069987"/>
    <lineage>
        <taxon>Bacteria</taxon>
        <taxon>Pseudomonadati</taxon>
        <taxon>Pseudomonadota</taxon>
        <taxon>Alphaproteobacteria</taxon>
        <taxon>Sphingomonadales</taxon>
        <taxon>Sphingomonadaceae</taxon>
        <taxon>Sphingomonas</taxon>
    </lineage>
</organism>
<keyword evidence="2" id="KW-1185">Reference proteome</keyword>
<accession>A0ABU8H4C4</accession>
<protein>
    <submittedName>
        <fullName evidence="1">CopG family antitoxin</fullName>
    </submittedName>
</protein>
<evidence type="ECO:0000313" key="2">
    <source>
        <dbReference type="Proteomes" id="UP001367771"/>
    </source>
</evidence>